<dbReference type="InterPro" id="IPR052527">
    <property type="entry name" value="Metal_cation-efflux_comp"/>
</dbReference>
<dbReference type="Pfam" id="PF04191">
    <property type="entry name" value="PEMT"/>
    <property type="match status" value="1"/>
</dbReference>
<gene>
    <name evidence="6" type="ORF">SAMN05421647_107196</name>
</gene>
<keyword evidence="6" id="KW-0808">Transferase</keyword>
<proteinExistence type="predicted"/>
<dbReference type="PANTHER" id="PTHR43847:SF1">
    <property type="entry name" value="BLL3993 PROTEIN"/>
    <property type="match status" value="1"/>
</dbReference>
<feature type="transmembrane region" description="Helical" evidence="5">
    <location>
        <begin position="16"/>
        <end position="35"/>
    </location>
</feature>
<feature type="transmembrane region" description="Helical" evidence="5">
    <location>
        <begin position="90"/>
        <end position="113"/>
    </location>
</feature>
<keyword evidence="4 5" id="KW-0472">Membrane</keyword>
<evidence type="ECO:0000256" key="2">
    <source>
        <dbReference type="ARBA" id="ARBA00022692"/>
    </source>
</evidence>
<comment type="subcellular location">
    <subcellularLocation>
        <location evidence="1">Endomembrane system</location>
        <topology evidence="1">Multi-pass membrane protein</topology>
    </subcellularLocation>
</comment>
<accession>A0A1N6USD2</accession>
<sequence>MSLIDADSQVLECTRVYLALFFTFVAAFYTARILFLKQREQRDFVFPGNACSGTWWNHLAFRVFRVLIWGVCVFRVPFPGLDTALVMLPGLQSAAVIGTGVVLLSLSFAYVLVVHFSMHMSWRSGIDPGGPATLMTGGFYKYSRNPMFLGVSLAQLGFFLALPSLFSLLCLCIGQVFLHRQIRSEERHLAQLFPDTYPAYCRKVGRWLTLRPGSAH</sequence>
<evidence type="ECO:0000256" key="5">
    <source>
        <dbReference type="SAM" id="Phobius"/>
    </source>
</evidence>
<dbReference type="InterPro" id="IPR007318">
    <property type="entry name" value="Phopholipid_MeTrfase"/>
</dbReference>
<protein>
    <submittedName>
        <fullName evidence="6">Protein-S-isoprenylcysteine O-methyltransferase Ste14</fullName>
    </submittedName>
</protein>
<name>A0A1N6USD2_9GAMM</name>
<organism evidence="6 7">
    <name type="scientific">Marinobacterium stanieri</name>
    <dbReference type="NCBI Taxonomy" id="49186"/>
    <lineage>
        <taxon>Bacteria</taxon>
        <taxon>Pseudomonadati</taxon>
        <taxon>Pseudomonadota</taxon>
        <taxon>Gammaproteobacteria</taxon>
        <taxon>Oceanospirillales</taxon>
        <taxon>Oceanospirillaceae</taxon>
        <taxon>Marinobacterium</taxon>
    </lineage>
</organism>
<dbReference type="Proteomes" id="UP000186895">
    <property type="component" value="Unassembled WGS sequence"/>
</dbReference>
<dbReference type="STRING" id="49186.SAMN05421647_107196"/>
<dbReference type="GO" id="GO:0008168">
    <property type="term" value="F:methyltransferase activity"/>
    <property type="evidence" value="ECO:0007669"/>
    <property type="project" value="UniProtKB-KW"/>
</dbReference>
<dbReference type="PANTHER" id="PTHR43847">
    <property type="entry name" value="BLL3993 PROTEIN"/>
    <property type="match status" value="1"/>
</dbReference>
<evidence type="ECO:0000256" key="3">
    <source>
        <dbReference type="ARBA" id="ARBA00022989"/>
    </source>
</evidence>
<keyword evidence="2 5" id="KW-0812">Transmembrane</keyword>
<evidence type="ECO:0000256" key="1">
    <source>
        <dbReference type="ARBA" id="ARBA00004127"/>
    </source>
</evidence>
<evidence type="ECO:0000313" key="7">
    <source>
        <dbReference type="Proteomes" id="UP000186895"/>
    </source>
</evidence>
<keyword evidence="7" id="KW-1185">Reference proteome</keyword>
<dbReference type="Gene3D" id="1.20.120.1630">
    <property type="match status" value="1"/>
</dbReference>
<reference evidence="6 7" key="1">
    <citation type="submission" date="2017-01" db="EMBL/GenBank/DDBJ databases">
        <authorList>
            <person name="Mah S.A."/>
            <person name="Swanson W.J."/>
            <person name="Moy G.W."/>
            <person name="Vacquier V.D."/>
        </authorList>
    </citation>
    <scope>NUCLEOTIDE SEQUENCE [LARGE SCALE GENOMIC DNA]</scope>
    <source>
        <strain evidence="6 7">DSM 7027</strain>
    </source>
</reference>
<dbReference type="RefSeq" id="WP_076464090.1">
    <property type="nucleotide sequence ID" value="NZ_FTMN01000007.1"/>
</dbReference>
<dbReference type="EMBL" id="FTMN01000007">
    <property type="protein sequence ID" value="SIQ68540.1"/>
    <property type="molecule type" value="Genomic_DNA"/>
</dbReference>
<feature type="transmembrane region" description="Helical" evidence="5">
    <location>
        <begin position="154"/>
        <end position="178"/>
    </location>
</feature>
<dbReference type="GO" id="GO:0032259">
    <property type="term" value="P:methylation"/>
    <property type="evidence" value="ECO:0007669"/>
    <property type="project" value="UniProtKB-KW"/>
</dbReference>
<dbReference type="GO" id="GO:0012505">
    <property type="term" value="C:endomembrane system"/>
    <property type="evidence" value="ECO:0007669"/>
    <property type="project" value="UniProtKB-SubCell"/>
</dbReference>
<evidence type="ECO:0000256" key="4">
    <source>
        <dbReference type="ARBA" id="ARBA00023136"/>
    </source>
</evidence>
<keyword evidence="6" id="KW-0489">Methyltransferase</keyword>
<keyword evidence="3 5" id="KW-1133">Transmembrane helix</keyword>
<dbReference type="eggNOG" id="COG2020">
    <property type="taxonomic scope" value="Bacteria"/>
</dbReference>
<evidence type="ECO:0000313" key="6">
    <source>
        <dbReference type="EMBL" id="SIQ68540.1"/>
    </source>
</evidence>
<dbReference type="AlphaFoldDB" id="A0A1N6USD2"/>